<accession>A0A0F9VT80</accession>
<gene>
    <name evidence="9" type="ORF">LCGC14_0446430</name>
</gene>
<dbReference type="InterPro" id="IPR013785">
    <property type="entry name" value="Aldolase_TIM"/>
</dbReference>
<dbReference type="EMBL" id="LAZR01000436">
    <property type="protein sequence ID" value="KKN68958.1"/>
    <property type="molecule type" value="Genomic_DNA"/>
</dbReference>
<dbReference type="Pfam" id="PF04055">
    <property type="entry name" value="Radical_SAM"/>
    <property type="match status" value="1"/>
</dbReference>
<evidence type="ECO:0000313" key="9">
    <source>
        <dbReference type="EMBL" id="KKN68958.1"/>
    </source>
</evidence>
<dbReference type="InterPro" id="IPR058240">
    <property type="entry name" value="rSAM_sf"/>
</dbReference>
<dbReference type="PIRSF" id="PIRSF000370">
    <property type="entry name" value="QueE"/>
    <property type="match status" value="1"/>
</dbReference>
<keyword evidence="2" id="KW-0949">S-adenosyl-L-methionine</keyword>
<sequence>MTQSKLSVAEIFGPTLQGEGALAGQKTMFIRFAYCDGAGGGWCRWCDSLYAVDPKNRSEWQFLDAQEVFDIVDLMAAEGCKHVTLTGGNPALYELGGLVKLLRSSRYTTHVETQGTVFRPWLLGCTTVTVSPKPPSAGECDVIRFMQFMEAMMNPMYPSRRLICKIVVDPSRDDDYDFARRIFSQYPRNVEKYLSALTLLTDDCGTLLERYRRLADRVVADPDFQDVGVLPQLHVVLWGHGRGV</sequence>
<dbReference type="PROSITE" id="PS51918">
    <property type="entry name" value="RADICAL_SAM"/>
    <property type="match status" value="1"/>
</dbReference>
<keyword evidence="3" id="KW-0479">Metal-binding</keyword>
<name>A0A0F9VT80_9ZZZZ</name>
<evidence type="ECO:0000256" key="4">
    <source>
        <dbReference type="ARBA" id="ARBA00022842"/>
    </source>
</evidence>
<evidence type="ECO:0000256" key="3">
    <source>
        <dbReference type="ARBA" id="ARBA00022723"/>
    </source>
</evidence>
<feature type="domain" description="Radical SAM core" evidence="8">
    <location>
        <begin position="22"/>
        <end position="240"/>
    </location>
</feature>
<organism evidence="9">
    <name type="scientific">marine sediment metagenome</name>
    <dbReference type="NCBI Taxonomy" id="412755"/>
    <lineage>
        <taxon>unclassified sequences</taxon>
        <taxon>metagenomes</taxon>
        <taxon>ecological metagenomes</taxon>
    </lineage>
</organism>
<evidence type="ECO:0000256" key="2">
    <source>
        <dbReference type="ARBA" id="ARBA00022691"/>
    </source>
</evidence>
<evidence type="ECO:0000256" key="1">
    <source>
        <dbReference type="ARBA" id="ARBA00022485"/>
    </source>
</evidence>
<keyword evidence="7" id="KW-0456">Lyase</keyword>
<dbReference type="InterPro" id="IPR017742">
    <property type="entry name" value="Deazaguanine_synth"/>
</dbReference>
<dbReference type="GO" id="GO:0046872">
    <property type="term" value="F:metal ion binding"/>
    <property type="evidence" value="ECO:0007669"/>
    <property type="project" value="UniProtKB-KW"/>
</dbReference>
<keyword evidence="5" id="KW-0408">Iron</keyword>
<reference evidence="9" key="1">
    <citation type="journal article" date="2015" name="Nature">
        <title>Complex archaea that bridge the gap between prokaryotes and eukaryotes.</title>
        <authorList>
            <person name="Spang A."/>
            <person name="Saw J.H."/>
            <person name="Jorgensen S.L."/>
            <person name="Zaremba-Niedzwiedzka K."/>
            <person name="Martijn J."/>
            <person name="Lind A.E."/>
            <person name="van Eijk R."/>
            <person name="Schleper C."/>
            <person name="Guy L."/>
            <person name="Ettema T.J."/>
        </authorList>
    </citation>
    <scope>NUCLEOTIDE SEQUENCE</scope>
</reference>
<dbReference type="GO" id="GO:0051539">
    <property type="term" value="F:4 iron, 4 sulfur cluster binding"/>
    <property type="evidence" value="ECO:0007669"/>
    <property type="project" value="UniProtKB-KW"/>
</dbReference>
<dbReference type="PANTHER" id="PTHR42836">
    <property type="entry name" value="7-CARBOXY-7-DEAZAGUANINE SYNTHASE"/>
    <property type="match status" value="1"/>
</dbReference>
<dbReference type="AlphaFoldDB" id="A0A0F9VT80"/>
<evidence type="ECO:0000256" key="7">
    <source>
        <dbReference type="ARBA" id="ARBA00023239"/>
    </source>
</evidence>
<evidence type="ECO:0000259" key="8">
    <source>
        <dbReference type="PROSITE" id="PS51918"/>
    </source>
</evidence>
<dbReference type="HAMAP" id="MF_00917">
    <property type="entry name" value="QueE"/>
    <property type="match status" value="1"/>
</dbReference>
<proteinExistence type="inferred from homology"/>
<dbReference type="PANTHER" id="PTHR42836:SF1">
    <property type="entry name" value="7-CARBOXY-7-DEAZAGUANINE SYNTHASE"/>
    <property type="match status" value="1"/>
</dbReference>
<protein>
    <recommendedName>
        <fullName evidence="8">Radical SAM core domain-containing protein</fullName>
    </recommendedName>
</protein>
<dbReference type="Gene3D" id="3.20.20.70">
    <property type="entry name" value="Aldolase class I"/>
    <property type="match status" value="1"/>
</dbReference>
<keyword evidence="1" id="KW-0004">4Fe-4S</keyword>
<dbReference type="SUPFAM" id="SSF102114">
    <property type="entry name" value="Radical SAM enzymes"/>
    <property type="match status" value="1"/>
</dbReference>
<evidence type="ECO:0000256" key="5">
    <source>
        <dbReference type="ARBA" id="ARBA00023004"/>
    </source>
</evidence>
<dbReference type="SFLD" id="SFLDS00029">
    <property type="entry name" value="Radical_SAM"/>
    <property type="match status" value="1"/>
</dbReference>
<dbReference type="InterPro" id="IPR024924">
    <property type="entry name" value="7-CO-7-deazaguanine_synth-like"/>
</dbReference>
<comment type="caution">
    <text evidence="9">The sequence shown here is derived from an EMBL/GenBank/DDBJ whole genome shotgun (WGS) entry which is preliminary data.</text>
</comment>
<dbReference type="GO" id="GO:0016829">
    <property type="term" value="F:lyase activity"/>
    <property type="evidence" value="ECO:0007669"/>
    <property type="project" value="UniProtKB-KW"/>
</dbReference>
<evidence type="ECO:0000256" key="6">
    <source>
        <dbReference type="ARBA" id="ARBA00023014"/>
    </source>
</evidence>
<keyword evidence="4" id="KW-0460">Magnesium</keyword>
<keyword evidence="6" id="KW-0411">Iron-sulfur</keyword>
<dbReference type="NCBIfam" id="TIGR03365">
    <property type="entry name" value="Bsubt_queE"/>
    <property type="match status" value="1"/>
</dbReference>
<dbReference type="InterPro" id="IPR007197">
    <property type="entry name" value="rSAM"/>
</dbReference>